<sequence length="246" mass="28134">ERKEDFWTELCISHITNTLLEKKCLYNVQVTFLPQLPRVATVRQVQTNVFIDVPIQLQTRLARTAPSHILPQIEDDNLFDVQIQEDIVEVPVQLLETCSVPSSSSVLGKRPHEDDEILRAPLGTFNASTSTSSTGKKRRTSHPRRRLRFTPITLPRSPEVRAVLRSFNAARMRAMRNQNHATEPVLRLTASAALRQRKLRASCTTEQRILARSINTLQQRISHSRLSHPTSTSYAQMFRKAIHELE</sequence>
<gene>
    <name evidence="2" type="ORF">MKW98_027153</name>
</gene>
<protein>
    <submittedName>
        <fullName evidence="2">Uncharacterized protein</fullName>
    </submittedName>
</protein>
<evidence type="ECO:0000313" key="2">
    <source>
        <dbReference type="EMBL" id="KAI3935333.1"/>
    </source>
</evidence>
<comment type="caution">
    <text evidence="2">The sequence shown here is derived from an EMBL/GenBank/DDBJ whole genome shotgun (WGS) entry which is preliminary data.</text>
</comment>
<organism evidence="2 3">
    <name type="scientific">Papaver atlanticum</name>
    <dbReference type="NCBI Taxonomy" id="357466"/>
    <lineage>
        <taxon>Eukaryota</taxon>
        <taxon>Viridiplantae</taxon>
        <taxon>Streptophyta</taxon>
        <taxon>Embryophyta</taxon>
        <taxon>Tracheophyta</taxon>
        <taxon>Spermatophyta</taxon>
        <taxon>Magnoliopsida</taxon>
        <taxon>Ranunculales</taxon>
        <taxon>Papaveraceae</taxon>
        <taxon>Papaveroideae</taxon>
        <taxon>Papaver</taxon>
    </lineage>
</organism>
<feature type="compositionally biased region" description="Basic residues" evidence="1">
    <location>
        <begin position="135"/>
        <end position="144"/>
    </location>
</feature>
<evidence type="ECO:0000313" key="3">
    <source>
        <dbReference type="Proteomes" id="UP001202328"/>
    </source>
</evidence>
<keyword evidence="3" id="KW-1185">Reference proteome</keyword>
<feature type="non-terminal residue" evidence="2">
    <location>
        <position position="246"/>
    </location>
</feature>
<reference evidence="2" key="1">
    <citation type="submission" date="2022-04" db="EMBL/GenBank/DDBJ databases">
        <title>A functionally conserved STORR gene fusion in Papaver species that diverged 16.8 million years ago.</title>
        <authorList>
            <person name="Catania T."/>
        </authorList>
    </citation>
    <scope>NUCLEOTIDE SEQUENCE</scope>
    <source>
        <strain evidence="2">S-188037</strain>
    </source>
</reference>
<dbReference type="EMBL" id="JAJJMB010006269">
    <property type="protein sequence ID" value="KAI3935333.1"/>
    <property type="molecule type" value="Genomic_DNA"/>
</dbReference>
<evidence type="ECO:0000256" key="1">
    <source>
        <dbReference type="SAM" id="MobiDB-lite"/>
    </source>
</evidence>
<proteinExistence type="predicted"/>
<feature type="region of interest" description="Disordered" evidence="1">
    <location>
        <begin position="125"/>
        <end position="144"/>
    </location>
</feature>
<name>A0AAD4XN36_9MAGN</name>
<dbReference type="Proteomes" id="UP001202328">
    <property type="component" value="Unassembled WGS sequence"/>
</dbReference>
<dbReference type="AlphaFoldDB" id="A0AAD4XN36"/>
<accession>A0AAD4XN36</accession>